<feature type="repeat" description="ANK" evidence="3">
    <location>
        <begin position="166"/>
        <end position="198"/>
    </location>
</feature>
<dbReference type="EMBL" id="GBEZ01027599">
    <property type="protein sequence ID" value="JAC59733.1"/>
    <property type="molecule type" value="Transcribed_RNA"/>
</dbReference>
<feature type="domain" description="Protein kinase" evidence="4">
    <location>
        <begin position="181"/>
        <end position="549"/>
    </location>
</feature>
<evidence type="ECO:0000256" key="1">
    <source>
        <dbReference type="ARBA" id="ARBA00022737"/>
    </source>
</evidence>
<evidence type="ECO:0000313" key="6">
    <source>
        <dbReference type="EMBL" id="JAC77146.1"/>
    </source>
</evidence>
<dbReference type="Gene3D" id="1.25.40.20">
    <property type="entry name" value="Ankyrin repeat-containing domain"/>
    <property type="match status" value="2"/>
</dbReference>
<dbReference type="PROSITE" id="PS50088">
    <property type="entry name" value="ANK_REPEAT"/>
    <property type="match status" value="5"/>
</dbReference>
<proteinExistence type="predicted"/>
<reference evidence="6" key="1">
    <citation type="submission" date="2014-05" db="EMBL/GenBank/DDBJ databases">
        <title>The transcriptome of the halophilic microalga Tetraselmis sp. GSL018 isolated from the Great Salt Lake, Utah.</title>
        <authorList>
            <person name="Jinkerson R.E."/>
            <person name="D'Adamo S."/>
            <person name="Posewitz M.C."/>
        </authorList>
    </citation>
    <scope>NUCLEOTIDE SEQUENCE</scope>
    <source>
        <strain evidence="6">GSL018</strain>
    </source>
</reference>
<dbReference type="SMART" id="SM00220">
    <property type="entry name" value="S_TKc"/>
    <property type="match status" value="1"/>
</dbReference>
<dbReference type="PROSITE" id="PS50011">
    <property type="entry name" value="PROTEIN_KINASE_DOM"/>
    <property type="match status" value="1"/>
</dbReference>
<evidence type="ECO:0000256" key="2">
    <source>
        <dbReference type="ARBA" id="ARBA00023043"/>
    </source>
</evidence>
<name>A0A061S307_9CHLO</name>
<organism evidence="6">
    <name type="scientific">Tetraselmis sp. GSL018</name>
    <dbReference type="NCBI Taxonomy" id="582737"/>
    <lineage>
        <taxon>Eukaryota</taxon>
        <taxon>Viridiplantae</taxon>
        <taxon>Chlorophyta</taxon>
        <taxon>core chlorophytes</taxon>
        <taxon>Chlorodendrophyceae</taxon>
        <taxon>Chlorodendrales</taxon>
        <taxon>Chlorodendraceae</taxon>
        <taxon>Tetraselmis</taxon>
    </lineage>
</organism>
<dbReference type="Gene3D" id="1.10.510.10">
    <property type="entry name" value="Transferase(Phosphotransferase) domain 1"/>
    <property type="match status" value="1"/>
</dbReference>
<dbReference type="Pfam" id="PF00069">
    <property type="entry name" value="Pkinase"/>
    <property type="match status" value="1"/>
</dbReference>
<feature type="repeat" description="ANK" evidence="3">
    <location>
        <begin position="133"/>
        <end position="165"/>
    </location>
</feature>
<dbReference type="InterPro" id="IPR000719">
    <property type="entry name" value="Prot_kinase_dom"/>
</dbReference>
<keyword evidence="2 3" id="KW-0040">ANK repeat</keyword>
<dbReference type="GO" id="GO:0005524">
    <property type="term" value="F:ATP binding"/>
    <property type="evidence" value="ECO:0007669"/>
    <property type="project" value="InterPro"/>
</dbReference>
<sequence length="606" mass="65955">MDNLEQAAKRGDQVAVARLVREGADPSEADESGRTPLSWAVEYGHTSVVLFLLEDPNLPLNSADVLGRSPMHYTAAKGHAEALKILLAEGAEPDLRDVNGCTPLHYAAAGAHSQCVKMLLEAPAADVNRVETNLLSPLMLASSVGDAKTVELLLEAGASVNLCDKEGTTALMMACSNSHKEVARLLLGAGALADAENAQGLIARDMVADSDILRMLEQQMAASYFYRGRFSIIASQPCIEMSYGLMEEAHDINKGMMVELRFYASKSARDLMVNRLSVLSADFVANIPVSDRESELGSYVFTDSERHPDAPYCLVLARGELYLEEVLGQASMISFAEMMHIFKSILECVEHLHLNNVAHCNLSSMAFMRFHDGIYRVVDLHDSKQGSEFYSKPRPEEGSLDSLPPELASFFLVGEYSQPVKTSRDIWSLGGILLSMITNDSLISLLSSGVAEGDAPAGMQAQLELLANVKQDDINNICQNILEKSVRSYSIRFPHMQSQGKGGQLLNIASQSSSAVARLVDLIELAKALLSVDARARPTCTQALNSGIFKPLSEQANIKTQELLKLQMSSAQAEARQLALMEEISGNLKMALQDVKQQNHTRSRPA</sequence>
<dbReference type="SUPFAM" id="SSF48403">
    <property type="entry name" value="Ankyrin repeat"/>
    <property type="match status" value="1"/>
</dbReference>
<gene>
    <name evidence="6" type="ORF">TSPGSL018_18414</name>
    <name evidence="5" type="ORF">TSPGSL018_30742</name>
</gene>
<dbReference type="GO" id="GO:0004672">
    <property type="term" value="F:protein kinase activity"/>
    <property type="evidence" value="ECO:0007669"/>
    <property type="project" value="InterPro"/>
</dbReference>
<dbReference type="AlphaFoldDB" id="A0A061S307"/>
<dbReference type="PANTHER" id="PTHR24126:SF14">
    <property type="entry name" value="ANK_REP_REGION DOMAIN-CONTAINING PROTEIN"/>
    <property type="match status" value="1"/>
</dbReference>
<dbReference type="SUPFAM" id="SSF56112">
    <property type="entry name" value="Protein kinase-like (PK-like)"/>
    <property type="match status" value="1"/>
</dbReference>
<dbReference type="PROSITE" id="PS50297">
    <property type="entry name" value="ANK_REP_REGION"/>
    <property type="match status" value="5"/>
</dbReference>
<keyword evidence="1" id="KW-0677">Repeat</keyword>
<feature type="repeat" description="ANK" evidence="3">
    <location>
        <begin position="32"/>
        <end position="54"/>
    </location>
</feature>
<dbReference type="InterPro" id="IPR011009">
    <property type="entry name" value="Kinase-like_dom_sf"/>
</dbReference>
<dbReference type="InterPro" id="IPR002110">
    <property type="entry name" value="Ankyrin_rpt"/>
</dbReference>
<dbReference type="PANTHER" id="PTHR24126">
    <property type="entry name" value="ANKYRIN REPEAT, PH AND SEC7 DOMAIN CONTAINING PROTEIN SECG-RELATED"/>
    <property type="match status" value="1"/>
</dbReference>
<dbReference type="InterPro" id="IPR036770">
    <property type="entry name" value="Ankyrin_rpt-contain_sf"/>
</dbReference>
<feature type="repeat" description="ANK" evidence="3">
    <location>
        <begin position="66"/>
        <end position="98"/>
    </location>
</feature>
<evidence type="ECO:0000256" key="3">
    <source>
        <dbReference type="PROSITE-ProRule" id="PRU00023"/>
    </source>
</evidence>
<dbReference type="SMART" id="SM00248">
    <property type="entry name" value="ANK"/>
    <property type="match status" value="5"/>
</dbReference>
<evidence type="ECO:0000259" key="4">
    <source>
        <dbReference type="PROSITE" id="PS50011"/>
    </source>
</evidence>
<dbReference type="EMBL" id="GBEZ01008393">
    <property type="protein sequence ID" value="JAC77146.1"/>
    <property type="molecule type" value="Transcribed_RNA"/>
</dbReference>
<evidence type="ECO:0000313" key="5">
    <source>
        <dbReference type="EMBL" id="JAC59733.1"/>
    </source>
</evidence>
<feature type="repeat" description="ANK" evidence="3">
    <location>
        <begin position="99"/>
        <end position="124"/>
    </location>
</feature>
<accession>A0A061S307</accession>
<dbReference type="PRINTS" id="PR01415">
    <property type="entry name" value="ANKYRIN"/>
</dbReference>
<protein>
    <submittedName>
        <fullName evidence="6">Ankyrin repeat</fullName>
    </submittedName>
</protein>
<dbReference type="Pfam" id="PF12796">
    <property type="entry name" value="Ank_2"/>
    <property type="match status" value="3"/>
</dbReference>